<gene>
    <name evidence="1" type="ORF">QR90_06905</name>
</gene>
<name>A0A0A7KFJ1_9DEIO</name>
<dbReference type="RefSeq" id="WP_039683341.1">
    <property type="nucleotide sequence ID" value="NZ_CP010028.1"/>
</dbReference>
<evidence type="ECO:0000313" key="2">
    <source>
        <dbReference type="Proteomes" id="UP000030634"/>
    </source>
</evidence>
<dbReference type="EMBL" id="CP010028">
    <property type="protein sequence ID" value="AIZ44896.1"/>
    <property type="molecule type" value="Genomic_DNA"/>
</dbReference>
<proteinExistence type="predicted"/>
<dbReference type="KEGG" id="dsw:QR90_06905"/>
<sequence length="419" mass="45141">MNPTEKFVRQATRGLWGRRKRDAQAELRGAIEDKIHRHRLHGLNDADATAAALRDLGRPTAIAHGFREVHTLPPVLRTLLFVGLGATLGFQALAQVPTVQSAYLPSDLQTVCHLPGAQALATISVSQREKAERAIKAQDGPDRALERCRKAPLTGRVLLNVADLLTALWNGGVTLPGHEEGLVMALRDGDLQIIGQDFANTTTPLFSFTGNRIVLPGLAFLTDEIQGQRYLSASAVIPFLKQVISSPLHLNGLTNPVLSVGPVNLQLGTPAAPVKTVDLLAFALLDERRTNSDLPLPVTLSVLTRASAHDSRSCQLAIAGQDGELYAVVQNTLRLNGIESDVLSVHSLGRGRLDLTLSNPAAPRLVHSVEDMDAATAQGQEAVLLYRLDASDLRDMKLTLVPAVQLKVQSPYTDSVCFV</sequence>
<dbReference type="NCBIfam" id="NF038403">
    <property type="entry name" value="perm_prefix_1"/>
    <property type="match status" value="1"/>
</dbReference>
<reference evidence="2" key="1">
    <citation type="submission" date="2014-11" db="EMBL/GenBank/DDBJ databases">
        <title>Hymenobacter sp. DG25B genome submission.</title>
        <authorList>
            <person name="Jung H.-Y."/>
            <person name="Kim M.K."/>
            <person name="Srinivasan S."/>
            <person name="Lim S."/>
        </authorList>
    </citation>
    <scope>NUCLEOTIDE SEQUENCE [LARGE SCALE GENOMIC DNA]</scope>
    <source>
        <strain evidence="2">DY59</strain>
    </source>
</reference>
<evidence type="ECO:0000313" key="1">
    <source>
        <dbReference type="EMBL" id="AIZ44896.1"/>
    </source>
</evidence>
<organism evidence="1 2">
    <name type="scientific">Deinococcus radiopugnans</name>
    <dbReference type="NCBI Taxonomy" id="57497"/>
    <lineage>
        <taxon>Bacteria</taxon>
        <taxon>Thermotogati</taxon>
        <taxon>Deinococcota</taxon>
        <taxon>Deinococci</taxon>
        <taxon>Deinococcales</taxon>
        <taxon>Deinococcaceae</taxon>
        <taxon>Deinococcus</taxon>
    </lineage>
</organism>
<protein>
    <submittedName>
        <fullName evidence="1">Uncharacterized protein</fullName>
    </submittedName>
</protein>
<dbReference type="HOGENOM" id="CLU_655099_0_0_0"/>
<dbReference type="AlphaFoldDB" id="A0A0A7KFJ1"/>
<accession>A0A0A7KFJ1</accession>
<dbReference type="Proteomes" id="UP000030634">
    <property type="component" value="Chromosome"/>
</dbReference>
<dbReference type="InterPro" id="IPR047928">
    <property type="entry name" value="Perm_prefix_1"/>
</dbReference>
<dbReference type="STRING" id="1182571.QR90_06905"/>